<evidence type="ECO:0000313" key="19">
    <source>
        <dbReference type="EMBL" id="KAF2903090.1"/>
    </source>
</evidence>
<evidence type="ECO:0000256" key="5">
    <source>
        <dbReference type="ARBA" id="ARBA00022692"/>
    </source>
</evidence>
<evidence type="ECO:0000256" key="7">
    <source>
        <dbReference type="ARBA" id="ARBA00022801"/>
    </source>
</evidence>
<evidence type="ECO:0000256" key="1">
    <source>
        <dbReference type="ARBA" id="ARBA00001947"/>
    </source>
</evidence>
<evidence type="ECO:0000313" key="20">
    <source>
        <dbReference type="Proteomes" id="UP000801492"/>
    </source>
</evidence>
<evidence type="ECO:0000256" key="8">
    <source>
        <dbReference type="ARBA" id="ARBA00022824"/>
    </source>
</evidence>
<evidence type="ECO:0000259" key="17">
    <source>
        <dbReference type="Pfam" id="PF22248"/>
    </source>
</evidence>
<dbReference type="PANTHER" id="PTHR12147">
    <property type="entry name" value="METALLOPEPTIDASE M28 FAMILY MEMBER"/>
    <property type="match status" value="1"/>
</dbReference>
<keyword evidence="7" id="KW-0378">Hydrolase</keyword>
<feature type="transmembrane region" description="Helical" evidence="15">
    <location>
        <begin position="32"/>
        <end position="54"/>
    </location>
</feature>
<evidence type="ECO:0000256" key="14">
    <source>
        <dbReference type="ARBA" id="ARBA00078796"/>
    </source>
</evidence>
<dbReference type="SUPFAM" id="SSF53187">
    <property type="entry name" value="Zn-dependent exopeptidases"/>
    <property type="match status" value="1"/>
</dbReference>
<feature type="domain" description="Endoplasmic reticulum metallopeptidase 1-like C-terminal" evidence="17">
    <location>
        <begin position="647"/>
        <end position="874"/>
    </location>
</feature>
<dbReference type="InterPro" id="IPR048024">
    <property type="entry name" value="Fxna-like_M28_dom"/>
</dbReference>
<evidence type="ECO:0000256" key="10">
    <source>
        <dbReference type="ARBA" id="ARBA00022989"/>
    </source>
</evidence>
<feature type="transmembrane region" description="Helical" evidence="15">
    <location>
        <begin position="499"/>
        <end position="516"/>
    </location>
</feature>
<dbReference type="PANTHER" id="PTHR12147:SF22">
    <property type="entry name" value="ENDOPLASMIC RETICULUM METALLOPEPTIDASE 1"/>
    <property type="match status" value="1"/>
</dbReference>
<feature type="transmembrane region" description="Helical" evidence="15">
    <location>
        <begin position="384"/>
        <end position="403"/>
    </location>
</feature>
<keyword evidence="20" id="KW-1185">Reference proteome</keyword>
<dbReference type="EMBL" id="VTPC01001114">
    <property type="protein sequence ID" value="KAF2903090.1"/>
    <property type="molecule type" value="Genomic_DNA"/>
</dbReference>
<dbReference type="Pfam" id="PF22248">
    <property type="entry name" value="ERMP1_C"/>
    <property type="match status" value="1"/>
</dbReference>
<comment type="caution">
    <text evidence="19">The sequence shown here is derived from an EMBL/GenBank/DDBJ whole genome shotgun (WGS) entry which is preliminary data.</text>
</comment>
<keyword evidence="10 15" id="KW-1133">Transmembrane helix</keyword>
<evidence type="ECO:0000256" key="4">
    <source>
        <dbReference type="ARBA" id="ARBA00022670"/>
    </source>
</evidence>
<keyword evidence="8" id="KW-0256">Endoplasmic reticulum</keyword>
<dbReference type="InterPro" id="IPR045175">
    <property type="entry name" value="M28_fam"/>
</dbReference>
<evidence type="ECO:0000256" key="12">
    <source>
        <dbReference type="ARBA" id="ARBA00023136"/>
    </source>
</evidence>
<dbReference type="InterPro" id="IPR007484">
    <property type="entry name" value="Peptidase_M28"/>
</dbReference>
<keyword evidence="6" id="KW-0479">Metal-binding</keyword>
<dbReference type="InterPro" id="IPR053974">
    <property type="entry name" value="ERMP1_1-A_TM"/>
</dbReference>
<dbReference type="OrthoDB" id="6759170at2759"/>
<comment type="subcellular location">
    <subcellularLocation>
        <location evidence="2">Endoplasmic reticulum membrane</location>
        <topology evidence="2">Multi-pass membrane protein</topology>
    </subcellularLocation>
</comment>
<keyword evidence="11" id="KW-0482">Metalloprotease</keyword>
<keyword evidence="13" id="KW-0325">Glycoprotein</keyword>
<comment type="cofactor">
    <cofactor evidence="1">
        <name>Zn(2+)</name>
        <dbReference type="ChEBI" id="CHEBI:29105"/>
    </cofactor>
</comment>
<dbReference type="Proteomes" id="UP000801492">
    <property type="component" value="Unassembled WGS sequence"/>
</dbReference>
<dbReference type="GO" id="GO:0005789">
    <property type="term" value="C:endoplasmic reticulum membrane"/>
    <property type="evidence" value="ECO:0007669"/>
    <property type="project" value="UniProtKB-SubCell"/>
</dbReference>
<gene>
    <name evidence="19" type="ORF">ILUMI_03106</name>
</gene>
<evidence type="ECO:0000256" key="13">
    <source>
        <dbReference type="ARBA" id="ARBA00023180"/>
    </source>
</evidence>
<reference evidence="19" key="1">
    <citation type="submission" date="2019-08" db="EMBL/GenBank/DDBJ databases">
        <title>The genome of the North American firefly Photinus pyralis.</title>
        <authorList>
            <consortium name="Photinus pyralis genome working group"/>
            <person name="Fallon T.R."/>
            <person name="Sander Lower S.E."/>
            <person name="Weng J.-K."/>
        </authorList>
    </citation>
    <scope>NUCLEOTIDE SEQUENCE</scope>
    <source>
        <strain evidence="19">TRF0915ILg1</strain>
        <tissue evidence="19">Whole body</tissue>
    </source>
</reference>
<feature type="transmembrane region" description="Helical" evidence="15">
    <location>
        <begin position="587"/>
        <end position="608"/>
    </location>
</feature>
<evidence type="ECO:0000256" key="2">
    <source>
        <dbReference type="ARBA" id="ARBA00004477"/>
    </source>
</evidence>
<keyword evidence="9" id="KW-0862">Zinc</keyword>
<accession>A0A8K0GFU7</accession>
<feature type="transmembrane region" description="Helical" evidence="15">
    <location>
        <begin position="455"/>
        <end position="478"/>
    </location>
</feature>
<dbReference type="CDD" id="cd03875">
    <property type="entry name" value="M28_Fxna_like"/>
    <property type="match status" value="1"/>
</dbReference>
<organism evidence="19 20">
    <name type="scientific">Ignelater luminosus</name>
    <name type="common">Cucubano</name>
    <name type="synonym">Pyrophorus luminosus</name>
    <dbReference type="NCBI Taxonomy" id="2038154"/>
    <lineage>
        <taxon>Eukaryota</taxon>
        <taxon>Metazoa</taxon>
        <taxon>Ecdysozoa</taxon>
        <taxon>Arthropoda</taxon>
        <taxon>Hexapoda</taxon>
        <taxon>Insecta</taxon>
        <taxon>Pterygota</taxon>
        <taxon>Neoptera</taxon>
        <taxon>Endopterygota</taxon>
        <taxon>Coleoptera</taxon>
        <taxon>Polyphaga</taxon>
        <taxon>Elateriformia</taxon>
        <taxon>Elateroidea</taxon>
        <taxon>Elateridae</taxon>
        <taxon>Agrypninae</taxon>
        <taxon>Pyrophorini</taxon>
        <taxon>Ignelater</taxon>
    </lineage>
</organism>
<sequence length="876" mass="99555">MRKRRESNGVEKEYFIIEDAEKYSKKENIHKVHPIVALILLVYLFGLYGIAYLIEESLPTPLQISDEKNQPDAFIAERARNDLKELLNIGPRTTGSYENEVLAVDFLKRKIADIQRQAHSNQRMQMDVQVSSGSYYLDFRPYGAISAYGKIQNVLVKLHSKKNSKHSLLVNTHFDTVIGSPGGSGAGIMCTIALEILRKLSRLPEPPEHNIIFLFNGAEETPLQGSHAFVQDHIWAKEVEVLVNLDAGGAGGKEFPNLIGPKQPWMLKYCRKMPHPYAQVFGEELFESGVMPSDTDFTVFKGIGGMIGLEYLFYKDAFRYHTPYDGFSNIQLGTYQHAGDNMLFLIRNLANAPELSHVQDQPKDDLIFYDFLEFILVSYTKTTAVALSIGISIASTAITFRSFRDFNLRFSFSSIKYLIVTFGALLLGWNLSAIPVFAVATILDILGFSMRWFNNIWLLVGLYGTPIICCCCGVIVALNKFYKKSNLSINTQAQIQIHLVRIIWIIVLLIGTFSGIRSIYPVLMLLFFQTLTDVIIRIFSLQHSSWKIVYILGTTIPTLVFMKQTQQILAGVIPLCGRWGSHRNSEVFIASLTLFITILITSSYIPLITLIRKPRIVLRTLIGIFVIFFVITFTSLTFPYTNNPESPRPQRFPIFHTSRVFRNNTNEIYKNDSAYVIFNLDRNAPGSVRNYVKSLSRAQPILDDCENSLLCGISVMDPRLLRLLPYSTLIPAEPPIIQDPITLKLNSRTRVTDSVTRFDFTASGPSQSTFYVSARPGTKLLETNLVPTLPPNPVLWNNRLLYVIVYSWGKERTPLNLTLDFETPLNWTKPVFDIAMMGNNKDKKTIKTSQFVEFLNELPEWVSTQIWLSQYESWVY</sequence>
<dbReference type="GO" id="GO:0046872">
    <property type="term" value="F:metal ion binding"/>
    <property type="evidence" value="ECO:0007669"/>
    <property type="project" value="UniProtKB-KW"/>
</dbReference>
<feature type="domain" description="Endoplasmic reticulum metallopeptidase 1/1-A TM" evidence="18">
    <location>
        <begin position="415"/>
        <end position="631"/>
    </location>
</feature>
<evidence type="ECO:0000256" key="3">
    <source>
        <dbReference type="ARBA" id="ARBA00010918"/>
    </source>
</evidence>
<dbReference type="Pfam" id="PF04389">
    <property type="entry name" value="Peptidase_M28"/>
    <property type="match status" value="1"/>
</dbReference>
<keyword evidence="4" id="KW-0645">Protease</keyword>
<dbReference type="Gene3D" id="3.40.630.10">
    <property type="entry name" value="Zn peptidases"/>
    <property type="match status" value="1"/>
</dbReference>
<protein>
    <recommendedName>
        <fullName evidence="14">FXNA-like protease</fullName>
    </recommendedName>
</protein>
<evidence type="ECO:0000259" key="18">
    <source>
        <dbReference type="Pfam" id="PF22249"/>
    </source>
</evidence>
<proteinExistence type="inferred from homology"/>
<feature type="transmembrane region" description="Helical" evidence="15">
    <location>
        <begin position="415"/>
        <end position="443"/>
    </location>
</feature>
<evidence type="ECO:0000256" key="11">
    <source>
        <dbReference type="ARBA" id="ARBA00023049"/>
    </source>
</evidence>
<comment type="similarity">
    <text evidence="3">Belongs to the peptidase M28 family.</text>
</comment>
<feature type="transmembrane region" description="Helical" evidence="15">
    <location>
        <begin position="620"/>
        <end position="640"/>
    </location>
</feature>
<evidence type="ECO:0000256" key="6">
    <source>
        <dbReference type="ARBA" id="ARBA00022723"/>
    </source>
</evidence>
<evidence type="ECO:0000256" key="9">
    <source>
        <dbReference type="ARBA" id="ARBA00022833"/>
    </source>
</evidence>
<dbReference type="AlphaFoldDB" id="A0A8K0GFU7"/>
<evidence type="ECO:0000256" key="15">
    <source>
        <dbReference type="SAM" id="Phobius"/>
    </source>
</evidence>
<evidence type="ECO:0000259" key="16">
    <source>
        <dbReference type="Pfam" id="PF04389"/>
    </source>
</evidence>
<dbReference type="GO" id="GO:0008235">
    <property type="term" value="F:metalloexopeptidase activity"/>
    <property type="evidence" value="ECO:0007669"/>
    <property type="project" value="InterPro"/>
</dbReference>
<keyword evidence="12 15" id="KW-0472">Membrane</keyword>
<name>A0A8K0GFU7_IGNLU</name>
<dbReference type="GO" id="GO:0006508">
    <property type="term" value="P:proteolysis"/>
    <property type="evidence" value="ECO:0007669"/>
    <property type="project" value="UniProtKB-KW"/>
</dbReference>
<dbReference type="FunFam" id="3.40.630.10:FF:000008">
    <property type="entry name" value="Endoplasmic reticulum metallopeptidase 1"/>
    <property type="match status" value="1"/>
</dbReference>
<keyword evidence="5 15" id="KW-0812">Transmembrane</keyword>
<dbReference type="InterPro" id="IPR053973">
    <property type="entry name" value="ERMP1-like_C"/>
</dbReference>
<dbReference type="Pfam" id="PF22249">
    <property type="entry name" value="ERMP1-TM"/>
    <property type="match status" value="1"/>
</dbReference>
<feature type="domain" description="Peptidase M28" evidence="16">
    <location>
        <begin position="153"/>
        <end position="344"/>
    </location>
</feature>